<name>A0A1I5Z9Z6_9RHOB</name>
<dbReference type="GO" id="GO:0020037">
    <property type="term" value="F:heme binding"/>
    <property type="evidence" value="ECO:0007669"/>
    <property type="project" value="InterPro"/>
</dbReference>
<dbReference type="EMBL" id="FOXV01000008">
    <property type="protein sequence ID" value="SFQ53195.1"/>
    <property type="molecule type" value="Genomic_DNA"/>
</dbReference>
<sequence>MNTPLVKGWCPGAHRPMEAEDGLVLRIRPHAGRLNRSQAIGLADCARRYGSGRIALTRRANLQIRGVKEDTLTELWGTLDGLGLLDRDERSEARRNIVVDPFGGDTARELATALETALAEADDLESLPSKFGFVVDPAARRQLASISGDVRIEGRADGLLVRADGLETGRSVSGTSEAVQAALELARWFIASGGVGADGRGRMVRHVVRVPLTAELSGNKRPAEAVSPPIPGATAHGVLAGAAFGQLRADQLDALARIASDIVVTPWRAVFLPGCDVEDLAEIPDLILDPCDPLGRIEACPGAPSCAQASVETEAIARALAPSLPPGLRLHVSGCAKGCAGSGVADITLTGRRDRFDLVQGGAAWDEPDRRGLAPQDLLGLWDS</sequence>
<keyword evidence="2" id="KW-0349">Heme</keyword>
<dbReference type="InterPro" id="IPR006066">
    <property type="entry name" value="NO2/SO3_Rdtase_FeS/sirohaem_BS"/>
</dbReference>
<dbReference type="SUPFAM" id="SSF56014">
    <property type="entry name" value="Nitrite and sulphite reductase 4Fe-4S domain-like"/>
    <property type="match status" value="1"/>
</dbReference>
<evidence type="ECO:0000313" key="8">
    <source>
        <dbReference type="EMBL" id="SFQ53195.1"/>
    </source>
</evidence>
<evidence type="ECO:0000256" key="2">
    <source>
        <dbReference type="ARBA" id="ARBA00022617"/>
    </source>
</evidence>
<dbReference type="InterPro" id="IPR012798">
    <property type="entry name" value="Cbl_synth_CobG-like"/>
</dbReference>
<dbReference type="GO" id="GO:0016491">
    <property type="term" value="F:oxidoreductase activity"/>
    <property type="evidence" value="ECO:0007669"/>
    <property type="project" value="UniProtKB-KW"/>
</dbReference>
<dbReference type="GO" id="GO:0051539">
    <property type="term" value="F:4 iron, 4 sulfur cluster binding"/>
    <property type="evidence" value="ECO:0007669"/>
    <property type="project" value="UniProtKB-KW"/>
</dbReference>
<gene>
    <name evidence="8" type="ORF">SAMN05421853_108163</name>
</gene>
<keyword evidence="1" id="KW-0004">4Fe-4S</keyword>
<dbReference type="SUPFAM" id="SSF55124">
    <property type="entry name" value="Nitrite/Sulfite reductase N-terminal domain-like"/>
    <property type="match status" value="2"/>
</dbReference>
<dbReference type="Proteomes" id="UP000243106">
    <property type="component" value="Unassembled WGS sequence"/>
</dbReference>
<dbReference type="Pfam" id="PF03460">
    <property type="entry name" value="NIR_SIR_ferr"/>
    <property type="match status" value="1"/>
</dbReference>
<dbReference type="InterPro" id="IPR045854">
    <property type="entry name" value="NO2/SO3_Rdtase_4Fe4S_sf"/>
</dbReference>
<reference evidence="9" key="1">
    <citation type="submission" date="2016-10" db="EMBL/GenBank/DDBJ databases">
        <authorList>
            <person name="Varghese N."/>
            <person name="Submissions S."/>
        </authorList>
    </citation>
    <scope>NUCLEOTIDE SEQUENCE [LARGE SCALE GENOMIC DNA]</scope>
    <source>
        <strain evidence="9">JCM 10271</strain>
    </source>
</reference>
<evidence type="ECO:0000256" key="3">
    <source>
        <dbReference type="ARBA" id="ARBA00022723"/>
    </source>
</evidence>
<evidence type="ECO:0000256" key="1">
    <source>
        <dbReference type="ARBA" id="ARBA00022485"/>
    </source>
</evidence>
<evidence type="ECO:0000256" key="6">
    <source>
        <dbReference type="ARBA" id="ARBA00023014"/>
    </source>
</evidence>
<dbReference type="PANTHER" id="PTHR32439:SF9">
    <property type="entry name" value="BLR3264 PROTEIN"/>
    <property type="match status" value="1"/>
</dbReference>
<keyword evidence="3" id="KW-0479">Metal-binding</keyword>
<keyword evidence="4" id="KW-0560">Oxidoreductase</keyword>
<dbReference type="PANTHER" id="PTHR32439">
    <property type="entry name" value="FERREDOXIN--NITRITE REDUCTASE, CHLOROPLASTIC"/>
    <property type="match status" value="1"/>
</dbReference>
<dbReference type="InterPro" id="IPR036136">
    <property type="entry name" value="Nit/Sulf_reduc_fer-like_dom_sf"/>
</dbReference>
<organism evidence="8 9">
    <name type="scientific">Roseivivax halotolerans</name>
    <dbReference type="NCBI Taxonomy" id="93684"/>
    <lineage>
        <taxon>Bacteria</taxon>
        <taxon>Pseudomonadati</taxon>
        <taxon>Pseudomonadota</taxon>
        <taxon>Alphaproteobacteria</taxon>
        <taxon>Rhodobacterales</taxon>
        <taxon>Roseobacteraceae</taxon>
        <taxon>Roseivivax</taxon>
    </lineage>
</organism>
<protein>
    <submittedName>
        <fullName evidence="8">Precorrin-3B synthase</fullName>
    </submittedName>
</protein>
<dbReference type="RefSeq" id="WP_093012809.1">
    <property type="nucleotide sequence ID" value="NZ_FOXV01000008.1"/>
</dbReference>
<dbReference type="InterPro" id="IPR051329">
    <property type="entry name" value="NIR_SIR_4Fe-4S"/>
</dbReference>
<evidence type="ECO:0000313" key="9">
    <source>
        <dbReference type="Proteomes" id="UP000243106"/>
    </source>
</evidence>
<keyword evidence="9" id="KW-1185">Reference proteome</keyword>
<evidence type="ECO:0000256" key="5">
    <source>
        <dbReference type="ARBA" id="ARBA00023004"/>
    </source>
</evidence>
<keyword evidence="6" id="KW-0411">Iron-sulfur</keyword>
<dbReference type="GO" id="GO:0046872">
    <property type="term" value="F:metal ion binding"/>
    <property type="evidence" value="ECO:0007669"/>
    <property type="project" value="UniProtKB-KW"/>
</dbReference>
<dbReference type="STRING" id="93684.SAMN05421853_108163"/>
<dbReference type="AlphaFoldDB" id="A0A1I5Z9Z6"/>
<accession>A0A1I5Z9Z6</accession>
<dbReference type="Gene3D" id="3.30.413.10">
    <property type="entry name" value="Sulfite Reductase Hemoprotein, domain 1"/>
    <property type="match status" value="1"/>
</dbReference>
<dbReference type="InterPro" id="IPR005117">
    <property type="entry name" value="NiRdtase/SiRdtase_haem-b_fer"/>
</dbReference>
<feature type="domain" description="Nitrite/Sulfite reductase ferredoxin-like" evidence="7">
    <location>
        <begin position="16"/>
        <end position="79"/>
    </location>
</feature>
<dbReference type="NCBIfam" id="TIGR02435">
    <property type="entry name" value="CobG"/>
    <property type="match status" value="1"/>
</dbReference>
<evidence type="ECO:0000256" key="4">
    <source>
        <dbReference type="ARBA" id="ARBA00023002"/>
    </source>
</evidence>
<dbReference type="PROSITE" id="PS00365">
    <property type="entry name" value="NIR_SIR"/>
    <property type="match status" value="1"/>
</dbReference>
<keyword evidence="5" id="KW-0408">Iron</keyword>
<evidence type="ECO:0000259" key="7">
    <source>
        <dbReference type="Pfam" id="PF03460"/>
    </source>
</evidence>
<proteinExistence type="predicted"/>
<dbReference type="Gene3D" id="3.90.480.20">
    <property type="match status" value="1"/>
</dbReference>